<evidence type="ECO:0000313" key="15">
    <source>
        <dbReference type="Proteomes" id="UP000318521"/>
    </source>
</evidence>
<comment type="caution">
    <text evidence="14">The sequence shown here is derived from an EMBL/GenBank/DDBJ whole genome shotgun (WGS) entry which is preliminary data.</text>
</comment>
<dbReference type="InterPro" id="IPR029056">
    <property type="entry name" value="Ribokinase-like"/>
</dbReference>
<dbReference type="PROSITE" id="PS00584">
    <property type="entry name" value="PFKB_KINASES_2"/>
    <property type="match status" value="1"/>
</dbReference>
<evidence type="ECO:0000256" key="10">
    <source>
        <dbReference type="ARBA" id="ARBA00022958"/>
    </source>
</evidence>
<keyword evidence="9 12" id="KW-0460">Magnesium</keyword>
<feature type="binding site" evidence="12">
    <location>
        <position position="281"/>
    </location>
    <ligand>
        <name>K(+)</name>
        <dbReference type="ChEBI" id="CHEBI:29103"/>
    </ligand>
</feature>
<evidence type="ECO:0000256" key="7">
    <source>
        <dbReference type="ARBA" id="ARBA00022777"/>
    </source>
</evidence>
<keyword evidence="6 12" id="KW-0547">Nucleotide-binding</keyword>
<evidence type="ECO:0000256" key="2">
    <source>
        <dbReference type="ARBA" id="ARBA00012035"/>
    </source>
</evidence>
<evidence type="ECO:0000256" key="1">
    <source>
        <dbReference type="ARBA" id="ARBA00005380"/>
    </source>
</evidence>
<dbReference type="GO" id="GO:0004747">
    <property type="term" value="F:ribokinase activity"/>
    <property type="evidence" value="ECO:0007669"/>
    <property type="project" value="UniProtKB-UniRule"/>
</dbReference>
<proteinExistence type="inferred from homology"/>
<evidence type="ECO:0000259" key="13">
    <source>
        <dbReference type="Pfam" id="PF00294"/>
    </source>
</evidence>
<evidence type="ECO:0000313" key="14">
    <source>
        <dbReference type="EMBL" id="TSB48429.1"/>
    </source>
</evidence>
<keyword evidence="4 12" id="KW-0808">Transferase</keyword>
<comment type="cofactor">
    <cofactor evidence="12">
        <name>Mg(2+)</name>
        <dbReference type="ChEBI" id="CHEBI:18420"/>
    </cofactor>
    <text evidence="12">Requires a divalent cation, most likely magnesium in vivo, as an electrophilic catalyst to aid phosphoryl group transfer. It is the chelate of the metal and the nucleotide that is the actual substrate.</text>
</comment>
<dbReference type="Proteomes" id="UP000318521">
    <property type="component" value="Unassembled WGS sequence"/>
</dbReference>
<feature type="binding site" evidence="12">
    <location>
        <begin position="42"/>
        <end position="46"/>
    </location>
    <ligand>
        <name>substrate</name>
    </ligand>
</feature>
<organism evidence="14 15">
    <name type="scientific">Alkalicoccobacillus porphyridii</name>
    <dbReference type="NCBI Taxonomy" id="2597270"/>
    <lineage>
        <taxon>Bacteria</taxon>
        <taxon>Bacillati</taxon>
        <taxon>Bacillota</taxon>
        <taxon>Bacilli</taxon>
        <taxon>Bacillales</taxon>
        <taxon>Bacillaceae</taxon>
        <taxon>Alkalicoccobacillus</taxon>
    </lineage>
</organism>
<evidence type="ECO:0000256" key="4">
    <source>
        <dbReference type="ARBA" id="ARBA00022679"/>
    </source>
</evidence>
<keyword evidence="5 12" id="KW-0479">Metal-binding</keyword>
<evidence type="ECO:0000256" key="9">
    <source>
        <dbReference type="ARBA" id="ARBA00022842"/>
    </source>
</evidence>
<keyword evidence="8 12" id="KW-0067">ATP-binding</keyword>
<dbReference type="NCBIfam" id="TIGR02152">
    <property type="entry name" value="D_ribokin_bact"/>
    <property type="match status" value="1"/>
</dbReference>
<dbReference type="RefSeq" id="WP_143846774.1">
    <property type="nucleotide sequence ID" value="NZ_VLXZ01000001.1"/>
</dbReference>
<keyword evidence="11 12" id="KW-0119">Carbohydrate metabolism</keyword>
<evidence type="ECO:0000256" key="8">
    <source>
        <dbReference type="ARBA" id="ARBA00022840"/>
    </source>
</evidence>
<keyword evidence="10 12" id="KW-0630">Potassium</keyword>
<evidence type="ECO:0000256" key="11">
    <source>
        <dbReference type="ARBA" id="ARBA00023277"/>
    </source>
</evidence>
<comment type="similarity">
    <text evidence="1">Belongs to the carbohydrate kinase pfkB family.</text>
</comment>
<feature type="active site" description="Proton acceptor" evidence="12">
    <location>
        <position position="251"/>
    </location>
</feature>
<dbReference type="PRINTS" id="PR00990">
    <property type="entry name" value="RIBOKINASE"/>
</dbReference>
<sequence length="304" mass="32054">MSVKPKVVVVGSINMDMVTKSSRFPKKGETITGVGFDQFPGGKGANQAVAAARLGADVTMIGAVGNDHTGQALLEHLKKEKINTDFINVHQTVSTGMAQITVAEEDNHIIIVPGANHAISKEQIESAVDVIKEADIMLLQLEIPLEMVEYAASVATQFGVKVILNPAPAQELPGELIELCHYITPNETELTELTGETDIIKGTQKLLSASVDAVVVTLGSMGASYRRAKDNENTNIVGIHAEVVDTTGAGDTFNGALAVALAEDSELEKAVPFANAAAALSVTKFGAQSGMPTAQEMLKYKSNE</sequence>
<dbReference type="EMBL" id="VLXZ01000001">
    <property type="protein sequence ID" value="TSB48429.1"/>
    <property type="molecule type" value="Genomic_DNA"/>
</dbReference>
<dbReference type="InterPro" id="IPR011877">
    <property type="entry name" value="Ribokinase"/>
</dbReference>
<feature type="binding site" evidence="12">
    <location>
        <position position="275"/>
    </location>
    <ligand>
        <name>ATP</name>
        <dbReference type="ChEBI" id="CHEBI:30616"/>
    </ligand>
</feature>
<name>A0A554A407_9BACI</name>
<dbReference type="GO" id="GO:0005829">
    <property type="term" value="C:cytosol"/>
    <property type="evidence" value="ECO:0007669"/>
    <property type="project" value="TreeGrafter"/>
</dbReference>
<dbReference type="HAMAP" id="MF_01987">
    <property type="entry name" value="Ribokinase"/>
    <property type="match status" value="1"/>
</dbReference>
<dbReference type="SUPFAM" id="SSF53613">
    <property type="entry name" value="Ribokinase-like"/>
    <property type="match status" value="1"/>
</dbReference>
<accession>A0A554A407</accession>
<gene>
    <name evidence="12 14" type="primary">rbsK</name>
    <name evidence="14" type="ORF">FN960_02420</name>
</gene>
<dbReference type="GO" id="GO:0019303">
    <property type="term" value="P:D-ribose catabolic process"/>
    <property type="evidence" value="ECO:0007669"/>
    <property type="project" value="UniProtKB-UniRule"/>
</dbReference>
<comment type="activity regulation">
    <text evidence="12">Activated by a monovalent cation that binds near, but not in, the active site. The most likely occupant of the site in vivo is potassium. Ion binding induces a conformational change that may alter substrate affinity.</text>
</comment>
<comment type="catalytic activity">
    <reaction evidence="12">
        <text>D-ribose + ATP = D-ribose 5-phosphate + ADP + H(+)</text>
        <dbReference type="Rhea" id="RHEA:13697"/>
        <dbReference type="ChEBI" id="CHEBI:15378"/>
        <dbReference type="ChEBI" id="CHEBI:30616"/>
        <dbReference type="ChEBI" id="CHEBI:47013"/>
        <dbReference type="ChEBI" id="CHEBI:78346"/>
        <dbReference type="ChEBI" id="CHEBI:456216"/>
        <dbReference type="EC" id="2.7.1.15"/>
    </reaction>
</comment>
<dbReference type="PANTHER" id="PTHR10584:SF166">
    <property type="entry name" value="RIBOKINASE"/>
    <property type="match status" value="1"/>
</dbReference>
<evidence type="ECO:0000256" key="3">
    <source>
        <dbReference type="ARBA" id="ARBA00016943"/>
    </source>
</evidence>
<dbReference type="InterPro" id="IPR011611">
    <property type="entry name" value="PfkB_dom"/>
</dbReference>
<dbReference type="GO" id="GO:0046872">
    <property type="term" value="F:metal ion binding"/>
    <property type="evidence" value="ECO:0007669"/>
    <property type="project" value="UniProtKB-KW"/>
</dbReference>
<dbReference type="CDD" id="cd01174">
    <property type="entry name" value="ribokinase"/>
    <property type="match status" value="1"/>
</dbReference>
<comment type="pathway">
    <text evidence="12">Carbohydrate metabolism; D-ribose degradation; D-ribose 5-phosphate from beta-D-ribopyranose: step 2/2.</text>
</comment>
<feature type="binding site" evidence="12">
    <location>
        <position position="142"/>
    </location>
    <ligand>
        <name>substrate</name>
    </ligand>
</feature>
<comment type="subunit">
    <text evidence="12">Homodimer.</text>
</comment>
<dbReference type="EC" id="2.7.1.15" evidence="2 12"/>
<comment type="caution">
    <text evidence="12">Lacks conserved residue(s) required for the propagation of feature annotation.</text>
</comment>
<evidence type="ECO:0000256" key="12">
    <source>
        <dbReference type="HAMAP-Rule" id="MF_01987"/>
    </source>
</evidence>
<feature type="binding site" evidence="12">
    <location>
        <position position="251"/>
    </location>
    <ligand>
        <name>substrate</name>
    </ligand>
</feature>
<feature type="domain" description="Carbohydrate kinase PfkB" evidence="13">
    <location>
        <begin position="5"/>
        <end position="293"/>
    </location>
</feature>
<comment type="subcellular location">
    <subcellularLocation>
        <location evidence="12">Cytoplasm</location>
    </subcellularLocation>
</comment>
<keyword evidence="7 12" id="KW-0418">Kinase</keyword>
<comment type="function">
    <text evidence="12">Catalyzes the phosphorylation of ribose at O-5 in a reaction requiring ATP and magnesium. The resulting D-ribose-5-phosphate can then be used either for sythesis of nucleotides, histidine, and tryptophan, or as a component of the pentose phosphate pathway.</text>
</comment>
<dbReference type="Gene3D" id="3.40.1190.20">
    <property type="match status" value="1"/>
</dbReference>
<evidence type="ECO:0000256" key="6">
    <source>
        <dbReference type="ARBA" id="ARBA00022741"/>
    </source>
</evidence>
<dbReference type="OrthoDB" id="9775849at2"/>
<comment type="similarity">
    <text evidence="12">Belongs to the carbohydrate kinase PfkB family. Ribokinase subfamily.</text>
</comment>
<dbReference type="AlphaFoldDB" id="A0A554A407"/>
<feature type="binding site" evidence="12">
    <location>
        <position position="284"/>
    </location>
    <ligand>
        <name>K(+)</name>
        <dbReference type="ChEBI" id="CHEBI:29103"/>
    </ligand>
</feature>
<reference evidence="14 15" key="1">
    <citation type="submission" date="2019-07" db="EMBL/GenBank/DDBJ databases">
        <authorList>
            <person name="Park Y.J."/>
            <person name="Jeong S.E."/>
            <person name="Jung H.S."/>
        </authorList>
    </citation>
    <scope>NUCLEOTIDE SEQUENCE [LARGE SCALE GENOMIC DNA]</scope>
    <source>
        <strain evidence="15">P16(2019)</strain>
    </source>
</reference>
<keyword evidence="15" id="KW-1185">Reference proteome</keyword>
<dbReference type="PANTHER" id="PTHR10584">
    <property type="entry name" value="SUGAR KINASE"/>
    <property type="match status" value="1"/>
</dbReference>
<dbReference type="GO" id="GO:0005524">
    <property type="term" value="F:ATP binding"/>
    <property type="evidence" value="ECO:0007669"/>
    <property type="project" value="UniProtKB-UniRule"/>
</dbReference>
<feature type="binding site" evidence="12">
    <location>
        <begin position="14"/>
        <end position="16"/>
    </location>
    <ligand>
        <name>substrate</name>
    </ligand>
</feature>
<dbReference type="UniPathway" id="UPA00916">
    <property type="reaction ID" value="UER00889"/>
</dbReference>
<dbReference type="InterPro" id="IPR002173">
    <property type="entry name" value="Carboh/pur_kinase_PfkB_CS"/>
</dbReference>
<feature type="binding site" evidence="12">
    <location>
        <position position="186"/>
    </location>
    <ligand>
        <name>ATP</name>
        <dbReference type="ChEBI" id="CHEBI:30616"/>
    </ligand>
</feature>
<feature type="binding site" evidence="12">
    <location>
        <begin position="250"/>
        <end position="251"/>
    </location>
    <ligand>
        <name>ATP</name>
        <dbReference type="ChEBI" id="CHEBI:30616"/>
    </ligand>
</feature>
<keyword evidence="12" id="KW-0963">Cytoplasm</keyword>
<feature type="binding site" evidence="12">
    <location>
        <position position="245"/>
    </location>
    <ligand>
        <name>K(+)</name>
        <dbReference type="ChEBI" id="CHEBI:29103"/>
    </ligand>
</feature>
<feature type="binding site" evidence="12">
    <location>
        <begin position="217"/>
        <end position="222"/>
    </location>
    <ligand>
        <name>ATP</name>
        <dbReference type="ChEBI" id="CHEBI:30616"/>
    </ligand>
</feature>
<dbReference type="InterPro" id="IPR002139">
    <property type="entry name" value="Ribo/fructo_kinase"/>
</dbReference>
<protein>
    <recommendedName>
        <fullName evidence="3 12">Ribokinase</fullName>
        <shortName evidence="12">RK</shortName>
        <ecNumber evidence="2 12">2.7.1.15</ecNumber>
    </recommendedName>
</protein>
<feature type="binding site" evidence="12">
    <location>
        <position position="247"/>
    </location>
    <ligand>
        <name>K(+)</name>
        <dbReference type="ChEBI" id="CHEBI:29103"/>
    </ligand>
</feature>
<evidence type="ECO:0000256" key="5">
    <source>
        <dbReference type="ARBA" id="ARBA00022723"/>
    </source>
</evidence>
<dbReference type="Pfam" id="PF00294">
    <property type="entry name" value="PfkB"/>
    <property type="match status" value="1"/>
</dbReference>
<feature type="binding site" evidence="12">
    <location>
        <position position="286"/>
    </location>
    <ligand>
        <name>K(+)</name>
        <dbReference type="ChEBI" id="CHEBI:29103"/>
    </ligand>
</feature>